<dbReference type="EMBL" id="LQRT01000013">
    <property type="protein sequence ID" value="KZS40408.1"/>
    <property type="molecule type" value="Genomic_DNA"/>
</dbReference>
<dbReference type="PANTHER" id="PTHR41913">
    <property type="entry name" value="DUF1684 DOMAIN-CONTAINING PROTEIN"/>
    <property type="match status" value="1"/>
</dbReference>
<protein>
    <recommendedName>
        <fullName evidence="3">DUF1684 domain-containing protein</fullName>
    </recommendedName>
</protein>
<name>A0A163AB54_9FLAO</name>
<evidence type="ECO:0000313" key="1">
    <source>
        <dbReference type="EMBL" id="KZS40408.1"/>
    </source>
</evidence>
<dbReference type="Proteomes" id="UP000076715">
    <property type="component" value="Unassembled WGS sequence"/>
</dbReference>
<keyword evidence="2" id="KW-1185">Reference proteome</keyword>
<evidence type="ECO:0008006" key="3">
    <source>
        <dbReference type="Google" id="ProtNLM"/>
    </source>
</evidence>
<dbReference type="STRING" id="1642818.AWE51_05505"/>
<organism evidence="1 2">
    <name type="scientific">Aquimarina aggregata</name>
    <dbReference type="NCBI Taxonomy" id="1642818"/>
    <lineage>
        <taxon>Bacteria</taxon>
        <taxon>Pseudomonadati</taxon>
        <taxon>Bacteroidota</taxon>
        <taxon>Flavobacteriia</taxon>
        <taxon>Flavobacteriales</taxon>
        <taxon>Flavobacteriaceae</taxon>
        <taxon>Aquimarina</taxon>
    </lineage>
</organism>
<dbReference type="PANTHER" id="PTHR41913:SF1">
    <property type="entry name" value="DUF1684 DOMAIN-CONTAINING PROTEIN"/>
    <property type="match status" value="1"/>
</dbReference>
<dbReference type="Pfam" id="PF07920">
    <property type="entry name" value="DUF1684"/>
    <property type="match status" value="1"/>
</dbReference>
<dbReference type="AlphaFoldDB" id="A0A163AB54"/>
<sequence length="217" mass="25037">MSINCTFAKTQGKVNKLFIILFFVVGNAFAQDSSSIRRILQFQEKLNEEFASEDKSPLSPKDLTHFKTLAFFDIDTTFCVLANFVRTPHETPFIMKTTTGREPVYVKYGEVHFNIQEKEFALNIYQNQALKAKPEYEDYLFLPFTDLTNGEESYDGGRFIDLKTPEGNTILIDFNTAYNPYCAYNERYSCPIPPSENHLDIVVPVGVKKYRKYPDNN</sequence>
<dbReference type="InterPro" id="IPR012467">
    <property type="entry name" value="DUF1684"/>
</dbReference>
<accession>A0A163AB54</accession>
<gene>
    <name evidence="1" type="ORF">AWE51_05505</name>
</gene>
<comment type="caution">
    <text evidence="1">The sequence shown here is derived from an EMBL/GenBank/DDBJ whole genome shotgun (WGS) entry which is preliminary data.</text>
</comment>
<reference evidence="1 2" key="1">
    <citation type="submission" date="2016-01" db="EMBL/GenBank/DDBJ databases">
        <title>The draft genome sequence of Aquimarina sp. RZW4-3-2.</title>
        <authorList>
            <person name="Wang Y."/>
        </authorList>
    </citation>
    <scope>NUCLEOTIDE SEQUENCE [LARGE SCALE GENOMIC DNA]</scope>
    <source>
        <strain evidence="1 2">RZW4-3-2</strain>
    </source>
</reference>
<dbReference type="OrthoDB" id="5493262at2"/>
<evidence type="ECO:0000313" key="2">
    <source>
        <dbReference type="Proteomes" id="UP000076715"/>
    </source>
</evidence>
<proteinExistence type="predicted"/>